<organism evidence="1 2">
    <name type="scientific">Pristionchus entomophagus</name>
    <dbReference type="NCBI Taxonomy" id="358040"/>
    <lineage>
        <taxon>Eukaryota</taxon>
        <taxon>Metazoa</taxon>
        <taxon>Ecdysozoa</taxon>
        <taxon>Nematoda</taxon>
        <taxon>Chromadorea</taxon>
        <taxon>Rhabditida</taxon>
        <taxon>Rhabditina</taxon>
        <taxon>Diplogasteromorpha</taxon>
        <taxon>Diplogasteroidea</taxon>
        <taxon>Neodiplogasteridae</taxon>
        <taxon>Pristionchus</taxon>
    </lineage>
</organism>
<gene>
    <name evidence="1" type="ORF">PENTCL1PPCAC_12102</name>
</gene>
<evidence type="ECO:0000313" key="2">
    <source>
        <dbReference type="Proteomes" id="UP001432027"/>
    </source>
</evidence>
<feature type="non-terminal residue" evidence="1">
    <location>
        <position position="1"/>
    </location>
</feature>
<proteinExistence type="predicted"/>
<sequence>VFFPVTALHFEFKGNEYRRNVLEGLGNLRAVMLPEMEQIRDSMVLSPASVIRHNETKEEWMQRRRYERIDATTNEGATPTGRQK</sequence>
<feature type="non-terminal residue" evidence="1">
    <location>
        <position position="84"/>
    </location>
</feature>
<protein>
    <submittedName>
        <fullName evidence="1">Uncharacterized protein</fullName>
    </submittedName>
</protein>
<evidence type="ECO:0000313" key="1">
    <source>
        <dbReference type="EMBL" id="GMS89927.1"/>
    </source>
</evidence>
<dbReference type="AlphaFoldDB" id="A0AAV5T636"/>
<accession>A0AAV5T636</accession>
<dbReference type="EMBL" id="BTSX01000003">
    <property type="protein sequence ID" value="GMS89927.1"/>
    <property type="molecule type" value="Genomic_DNA"/>
</dbReference>
<name>A0AAV5T636_9BILA</name>
<comment type="caution">
    <text evidence="1">The sequence shown here is derived from an EMBL/GenBank/DDBJ whole genome shotgun (WGS) entry which is preliminary data.</text>
</comment>
<dbReference type="Proteomes" id="UP001432027">
    <property type="component" value="Unassembled WGS sequence"/>
</dbReference>
<reference evidence="1" key="1">
    <citation type="submission" date="2023-10" db="EMBL/GenBank/DDBJ databases">
        <title>Genome assembly of Pristionchus species.</title>
        <authorList>
            <person name="Yoshida K."/>
            <person name="Sommer R.J."/>
        </authorList>
    </citation>
    <scope>NUCLEOTIDE SEQUENCE</scope>
    <source>
        <strain evidence="1">RS0144</strain>
    </source>
</reference>
<keyword evidence="2" id="KW-1185">Reference proteome</keyword>